<gene>
    <name evidence="6" type="ORF">AN218_03465</name>
</gene>
<dbReference type="GO" id="GO:0006635">
    <property type="term" value="P:fatty acid beta-oxidation"/>
    <property type="evidence" value="ECO:0007669"/>
    <property type="project" value="TreeGrafter"/>
</dbReference>
<dbReference type="Pfam" id="PF00725">
    <property type="entry name" value="3HCDH"/>
    <property type="match status" value="2"/>
</dbReference>
<dbReference type="InterPro" id="IPR008927">
    <property type="entry name" value="6-PGluconate_DH-like_C_sf"/>
</dbReference>
<proteinExistence type="inferred from homology"/>
<name>A0A1E7LB51_9ACTN</name>
<comment type="pathway">
    <text evidence="1">Lipid metabolism; butanoate metabolism.</text>
</comment>
<feature type="domain" description="3-hydroxyacyl-CoA dehydrogenase NAD binding" evidence="5">
    <location>
        <begin position="310"/>
        <end position="487"/>
    </location>
</feature>
<protein>
    <recommendedName>
        <fullName evidence="8">3-hydroxybutyryl-CoA dehydrogenase</fullName>
    </recommendedName>
</protein>
<dbReference type="PANTHER" id="PTHR48075:SF9">
    <property type="entry name" value="3-HYDROXYBUTYRYL-COA DEHYDROGENASE"/>
    <property type="match status" value="1"/>
</dbReference>
<dbReference type="SUPFAM" id="SSF48179">
    <property type="entry name" value="6-phosphogluconate dehydrogenase C-terminal domain-like"/>
    <property type="match status" value="2"/>
</dbReference>
<comment type="caution">
    <text evidence="6">The sequence shown here is derived from an EMBL/GenBank/DDBJ whole genome shotgun (WGS) entry which is preliminary data.</text>
</comment>
<dbReference type="Proteomes" id="UP000176005">
    <property type="component" value="Unassembled WGS sequence"/>
</dbReference>
<sequence>MNGRTHKDDRALVIGVLGLGSLGEGIVRAVLADGSGPGVVAVDRDAGAVERLRRSVGESRLSCGTEPADLKGADLVIEAGPEEPAAKEAALRAVDAACPSSTVVVTACAALPVEQLAAVSGRPDRLLGLRACLPPPHGTKVELTGTARTSPEALTLARGVLEAVGSEVVTLPDGAGRAAAELVYGYLNSAVAMVEEGYASAEDVDTAMRLGCGLPYGPLQLVDVIGLDTVRDTLRALHARTGDDAFEPAPLLDGLVARGSLGRRTGDGFHRWDGGEVLVPERHHAPYAAASTAAAGDDGARLPHRRFTSVGVVGSGTMARGIAEAVARAGVPVTLVARDETRASAAFDAVDRSLARAEKRGRISECERIAVLGCINATDDRAQLAGSDLLIEAVAEDTDVKHTVLRAMDAVAKPEAVLATVTSSLSVDGCARATNRPSRVLGLHFFNPAPAMRLVELVRTDDTDPDVLAAAHALTAELGKSAVECTDRTGFIVNALLFPFLNQAVRTLERTGLSVGDIDEAVTAGFRHPMGPFALLDSVGLDVSLAILRRLNESVPQPATVPAATLEKLVADGHLGRKTGTGFTLHAAPAPAAV</sequence>
<accession>A0A1E7LB51</accession>
<keyword evidence="7" id="KW-1185">Reference proteome</keyword>
<dbReference type="GO" id="GO:0008691">
    <property type="term" value="F:3-hydroxybutyryl-CoA dehydrogenase activity"/>
    <property type="evidence" value="ECO:0007669"/>
    <property type="project" value="TreeGrafter"/>
</dbReference>
<evidence type="ECO:0000259" key="5">
    <source>
        <dbReference type="Pfam" id="PF02737"/>
    </source>
</evidence>
<evidence type="ECO:0000313" key="6">
    <source>
        <dbReference type="EMBL" id="OEV13437.1"/>
    </source>
</evidence>
<dbReference type="PANTHER" id="PTHR48075">
    <property type="entry name" value="3-HYDROXYACYL-COA DEHYDROGENASE FAMILY PROTEIN"/>
    <property type="match status" value="1"/>
</dbReference>
<evidence type="ECO:0000256" key="2">
    <source>
        <dbReference type="ARBA" id="ARBA00009463"/>
    </source>
</evidence>
<evidence type="ECO:0008006" key="8">
    <source>
        <dbReference type="Google" id="ProtNLM"/>
    </source>
</evidence>
<dbReference type="InterPro" id="IPR006176">
    <property type="entry name" value="3-OHacyl-CoA_DH_NAD-bd"/>
</dbReference>
<dbReference type="SUPFAM" id="SSF51735">
    <property type="entry name" value="NAD(P)-binding Rossmann-fold domains"/>
    <property type="match status" value="2"/>
</dbReference>
<feature type="domain" description="3-hydroxyacyl-CoA dehydrogenase C-terminal" evidence="4">
    <location>
        <begin position="182"/>
        <end position="272"/>
    </location>
</feature>
<keyword evidence="3" id="KW-0560">Oxidoreductase</keyword>
<dbReference type="InterPro" id="IPR013328">
    <property type="entry name" value="6PGD_dom2"/>
</dbReference>
<dbReference type="Gene3D" id="3.40.50.720">
    <property type="entry name" value="NAD(P)-binding Rossmann-like Domain"/>
    <property type="match status" value="2"/>
</dbReference>
<dbReference type="AlphaFoldDB" id="A0A1E7LB51"/>
<dbReference type="InterPro" id="IPR036291">
    <property type="entry name" value="NAD(P)-bd_dom_sf"/>
</dbReference>
<evidence type="ECO:0000256" key="3">
    <source>
        <dbReference type="ARBA" id="ARBA00023002"/>
    </source>
</evidence>
<feature type="domain" description="3-hydroxyacyl-CoA dehydrogenase C-terminal" evidence="4">
    <location>
        <begin position="490"/>
        <end position="584"/>
    </location>
</feature>
<dbReference type="Gene3D" id="1.10.1040.10">
    <property type="entry name" value="N-(1-d-carboxylethyl)-l-norvaline Dehydrogenase, domain 2"/>
    <property type="match status" value="2"/>
</dbReference>
<organism evidence="6 7">
    <name type="scientific">Streptomyces nanshensis</name>
    <dbReference type="NCBI Taxonomy" id="518642"/>
    <lineage>
        <taxon>Bacteria</taxon>
        <taxon>Bacillati</taxon>
        <taxon>Actinomycetota</taxon>
        <taxon>Actinomycetes</taxon>
        <taxon>Kitasatosporales</taxon>
        <taxon>Streptomycetaceae</taxon>
        <taxon>Streptomyces</taxon>
    </lineage>
</organism>
<dbReference type="EMBL" id="LJGW01000068">
    <property type="protein sequence ID" value="OEV13437.1"/>
    <property type="molecule type" value="Genomic_DNA"/>
</dbReference>
<dbReference type="InterPro" id="IPR006108">
    <property type="entry name" value="3HC_DH_C"/>
</dbReference>
<feature type="domain" description="3-hydroxyacyl-CoA dehydrogenase NAD binding" evidence="5">
    <location>
        <begin position="14"/>
        <end position="171"/>
    </location>
</feature>
<comment type="similarity">
    <text evidence="2">Belongs to the 3-hydroxyacyl-CoA dehydrogenase family.</text>
</comment>
<reference evidence="6 7" key="1">
    <citation type="journal article" date="2016" name="Front. Microbiol.">
        <title>Comparative Genomics Analysis of Streptomyces Species Reveals Their Adaptation to the Marine Environment and Their Diversity at the Genomic Level.</title>
        <authorList>
            <person name="Tian X."/>
            <person name="Zhang Z."/>
            <person name="Yang T."/>
            <person name="Chen M."/>
            <person name="Li J."/>
            <person name="Chen F."/>
            <person name="Yang J."/>
            <person name="Li W."/>
            <person name="Zhang B."/>
            <person name="Zhang Z."/>
            <person name="Wu J."/>
            <person name="Zhang C."/>
            <person name="Long L."/>
            <person name="Xiao J."/>
        </authorList>
    </citation>
    <scope>NUCLEOTIDE SEQUENCE [LARGE SCALE GENOMIC DNA]</scope>
    <source>
        <strain evidence="6 7">SCSIO 10429</strain>
    </source>
</reference>
<dbReference type="RefSeq" id="WP_070015140.1">
    <property type="nucleotide sequence ID" value="NZ_LJGW01000068.1"/>
</dbReference>
<dbReference type="FunFam" id="3.40.50.720:FF:000009">
    <property type="entry name" value="Fatty oxidation complex, alpha subunit"/>
    <property type="match status" value="1"/>
</dbReference>
<evidence type="ECO:0000259" key="4">
    <source>
        <dbReference type="Pfam" id="PF00725"/>
    </source>
</evidence>
<dbReference type="GO" id="GO:0070403">
    <property type="term" value="F:NAD+ binding"/>
    <property type="evidence" value="ECO:0007669"/>
    <property type="project" value="InterPro"/>
</dbReference>
<evidence type="ECO:0000256" key="1">
    <source>
        <dbReference type="ARBA" id="ARBA00005086"/>
    </source>
</evidence>
<dbReference type="PATRIC" id="fig|518642.10.peg.5745"/>
<dbReference type="Pfam" id="PF02737">
    <property type="entry name" value="3HCDH_N"/>
    <property type="match status" value="2"/>
</dbReference>
<evidence type="ECO:0000313" key="7">
    <source>
        <dbReference type="Proteomes" id="UP000176005"/>
    </source>
</evidence>